<evidence type="ECO:0000313" key="2">
    <source>
        <dbReference type="Proteomes" id="UP001152622"/>
    </source>
</evidence>
<dbReference type="Proteomes" id="UP001152622">
    <property type="component" value="Chromosome 3"/>
</dbReference>
<proteinExistence type="predicted"/>
<sequence>MAHEGTEAPISGGEKHTGRPWLIATTVLVLQAAVNPGDLKHLVTEEAQAHTKVQQQHVVITLQRDTLNALALIGNLERRQQGVEQLIEL</sequence>
<evidence type="ECO:0000313" key="1">
    <source>
        <dbReference type="EMBL" id="KAJ8370625.1"/>
    </source>
</evidence>
<comment type="caution">
    <text evidence="1">The sequence shown here is derived from an EMBL/GenBank/DDBJ whole genome shotgun (WGS) entry which is preliminary data.</text>
</comment>
<dbReference type="AlphaFoldDB" id="A0A9Q1FZL1"/>
<gene>
    <name evidence="1" type="ORF">SKAU_G00106530</name>
</gene>
<name>A0A9Q1FZL1_SYNKA</name>
<organism evidence="1 2">
    <name type="scientific">Synaphobranchus kaupii</name>
    <name type="common">Kaup's arrowtooth eel</name>
    <dbReference type="NCBI Taxonomy" id="118154"/>
    <lineage>
        <taxon>Eukaryota</taxon>
        <taxon>Metazoa</taxon>
        <taxon>Chordata</taxon>
        <taxon>Craniata</taxon>
        <taxon>Vertebrata</taxon>
        <taxon>Euteleostomi</taxon>
        <taxon>Actinopterygii</taxon>
        <taxon>Neopterygii</taxon>
        <taxon>Teleostei</taxon>
        <taxon>Anguilliformes</taxon>
        <taxon>Synaphobranchidae</taxon>
        <taxon>Synaphobranchus</taxon>
    </lineage>
</organism>
<keyword evidence="2" id="KW-1185">Reference proteome</keyword>
<dbReference type="EMBL" id="JAINUF010000003">
    <property type="protein sequence ID" value="KAJ8370625.1"/>
    <property type="molecule type" value="Genomic_DNA"/>
</dbReference>
<dbReference type="OrthoDB" id="10561703at2759"/>
<accession>A0A9Q1FZL1</accession>
<protein>
    <submittedName>
        <fullName evidence="1">Uncharacterized protein</fullName>
    </submittedName>
</protein>
<reference evidence="1" key="1">
    <citation type="journal article" date="2023" name="Science">
        <title>Genome structures resolve the early diversification of teleost fishes.</title>
        <authorList>
            <person name="Parey E."/>
            <person name="Louis A."/>
            <person name="Montfort J."/>
            <person name="Bouchez O."/>
            <person name="Roques C."/>
            <person name="Iampietro C."/>
            <person name="Lluch J."/>
            <person name="Castinel A."/>
            <person name="Donnadieu C."/>
            <person name="Desvignes T."/>
            <person name="Floi Bucao C."/>
            <person name="Jouanno E."/>
            <person name="Wen M."/>
            <person name="Mejri S."/>
            <person name="Dirks R."/>
            <person name="Jansen H."/>
            <person name="Henkel C."/>
            <person name="Chen W.J."/>
            <person name="Zahm M."/>
            <person name="Cabau C."/>
            <person name="Klopp C."/>
            <person name="Thompson A.W."/>
            <person name="Robinson-Rechavi M."/>
            <person name="Braasch I."/>
            <person name="Lecointre G."/>
            <person name="Bobe J."/>
            <person name="Postlethwait J.H."/>
            <person name="Berthelot C."/>
            <person name="Roest Crollius H."/>
            <person name="Guiguen Y."/>
        </authorList>
    </citation>
    <scope>NUCLEOTIDE SEQUENCE</scope>
    <source>
        <strain evidence="1">WJC10195</strain>
    </source>
</reference>